<accession>A0A9W6YPE3</accession>
<dbReference type="PROSITE" id="PS51375">
    <property type="entry name" value="PPR"/>
    <property type="match status" value="1"/>
</dbReference>
<evidence type="ECO:0000256" key="1">
    <source>
        <dbReference type="ARBA" id="ARBA00004173"/>
    </source>
</evidence>
<comment type="caution">
    <text evidence="10">The sequence shown here is derived from an EMBL/GenBank/DDBJ whole genome shotgun (WGS) entry which is preliminary data.</text>
</comment>
<evidence type="ECO:0000256" key="2">
    <source>
        <dbReference type="ARBA" id="ARBA00006192"/>
    </source>
</evidence>
<dbReference type="Pfam" id="PF13812">
    <property type="entry name" value="PPR_3"/>
    <property type="match status" value="1"/>
</dbReference>
<feature type="region of interest" description="Disordered" evidence="9">
    <location>
        <begin position="270"/>
        <end position="330"/>
    </location>
</feature>
<reference evidence="10" key="1">
    <citation type="submission" date="2023-04" db="EMBL/GenBank/DDBJ databases">
        <title>Ambrosiozyma monospora NBRC 1965.</title>
        <authorList>
            <person name="Ichikawa N."/>
            <person name="Sato H."/>
            <person name="Tonouchi N."/>
        </authorList>
    </citation>
    <scope>NUCLEOTIDE SEQUENCE</scope>
    <source>
        <strain evidence="10">NBRC 1965</strain>
    </source>
</reference>
<name>A0A9W6YPE3_AMBMO</name>
<protein>
    <recommendedName>
        <fullName evidence="7">Mitochondrial 15S rRNA processing factor CCM1</fullName>
    </recommendedName>
</protein>
<dbReference type="EMBL" id="BSXU01000056">
    <property type="protein sequence ID" value="GMG19063.1"/>
    <property type="molecule type" value="Genomic_DNA"/>
</dbReference>
<dbReference type="GO" id="GO:0005739">
    <property type="term" value="C:mitochondrion"/>
    <property type="evidence" value="ECO:0007669"/>
    <property type="project" value="UniProtKB-SubCell"/>
</dbReference>
<dbReference type="InterPro" id="IPR011990">
    <property type="entry name" value="TPR-like_helical_dom_sf"/>
</dbReference>
<dbReference type="PANTHER" id="PTHR47447:SF17">
    <property type="entry name" value="OS12G0638900 PROTEIN"/>
    <property type="match status" value="1"/>
</dbReference>
<evidence type="ECO:0000256" key="5">
    <source>
        <dbReference type="ARBA" id="ARBA00044493"/>
    </source>
</evidence>
<feature type="repeat" description="PPR" evidence="8">
    <location>
        <begin position="551"/>
        <end position="585"/>
    </location>
</feature>
<dbReference type="OrthoDB" id="185373at2759"/>
<comment type="subcellular location">
    <subcellularLocation>
        <location evidence="1">Mitochondrion</location>
    </subcellularLocation>
</comment>
<evidence type="ECO:0000256" key="4">
    <source>
        <dbReference type="ARBA" id="ARBA00023187"/>
    </source>
</evidence>
<feature type="compositionally biased region" description="Low complexity" evidence="9">
    <location>
        <begin position="312"/>
        <end position="324"/>
    </location>
</feature>
<feature type="compositionally biased region" description="Polar residues" evidence="9">
    <location>
        <begin position="828"/>
        <end position="853"/>
    </location>
</feature>
<feature type="region of interest" description="Disordered" evidence="9">
    <location>
        <begin position="819"/>
        <end position="853"/>
    </location>
</feature>
<comment type="function">
    <text evidence="5">Regulates mitochondrial small subunit maturation by controlling 15S rRNA 5'-end processing. Localizes to the 5' precursor of the 15S rRNA in a position that is subsequently occupied by mS47 in the mature yeast mtSSU. Uses structure and sequence-specific RNA recognition, binding to a single-stranded region of the precursor and specifically recognizing bases -6 to -1. The exchange of Ccm1 for mS47 is coupled to the irreversible removal of precursor rRNA that is accompanied by conformational changes of the mitoribosomal proteins uS5m and mS26. These conformational changes signal completion of 5'-end rRNA processing through protection of the mature 5'-end of the 15S rRNA and stabilization of mS47. The removal of the 5' precursor together with the dissociation of Ccm1 may be catalyzed by the 5'-3' exoribonuclease Pet127. Involved in the specific removal of group I introns in mitochondrial encoded transcripts.</text>
</comment>
<evidence type="ECO:0000256" key="3">
    <source>
        <dbReference type="ARBA" id="ARBA00022737"/>
    </source>
</evidence>
<proteinExistence type="inferred from homology"/>
<evidence type="ECO:0000313" key="11">
    <source>
        <dbReference type="Proteomes" id="UP001165063"/>
    </source>
</evidence>
<organism evidence="10 11">
    <name type="scientific">Ambrosiozyma monospora</name>
    <name type="common">Yeast</name>
    <name type="synonym">Endomycopsis monosporus</name>
    <dbReference type="NCBI Taxonomy" id="43982"/>
    <lineage>
        <taxon>Eukaryota</taxon>
        <taxon>Fungi</taxon>
        <taxon>Dikarya</taxon>
        <taxon>Ascomycota</taxon>
        <taxon>Saccharomycotina</taxon>
        <taxon>Pichiomycetes</taxon>
        <taxon>Pichiales</taxon>
        <taxon>Pichiaceae</taxon>
        <taxon>Ambrosiozyma</taxon>
    </lineage>
</organism>
<dbReference type="InterPro" id="IPR002885">
    <property type="entry name" value="PPR_rpt"/>
</dbReference>
<dbReference type="AlphaFoldDB" id="A0A9W6YPE3"/>
<keyword evidence="4" id="KW-0508">mRNA splicing</keyword>
<evidence type="ECO:0000313" key="10">
    <source>
        <dbReference type="EMBL" id="GMG19063.1"/>
    </source>
</evidence>
<dbReference type="PANTHER" id="PTHR47447">
    <property type="entry name" value="OS03G0856100 PROTEIN"/>
    <property type="match status" value="1"/>
</dbReference>
<evidence type="ECO:0000256" key="9">
    <source>
        <dbReference type="SAM" id="MobiDB-lite"/>
    </source>
</evidence>
<keyword evidence="11" id="KW-1185">Reference proteome</keyword>
<evidence type="ECO:0000256" key="6">
    <source>
        <dbReference type="ARBA" id="ARBA00044511"/>
    </source>
</evidence>
<dbReference type="Proteomes" id="UP001165063">
    <property type="component" value="Unassembled WGS sequence"/>
</dbReference>
<dbReference type="Gene3D" id="1.25.40.10">
    <property type="entry name" value="Tetratricopeptide repeat domain"/>
    <property type="match status" value="2"/>
</dbReference>
<sequence length="982" mass="111423">MASMPGLQVMSRSLMTSTASATATTTLRRPNLGLVRKKESISLNSSSFRSFSSSTSSSSSSIPSLLNNSLIVHQGQNIRNLKGTSLNLNQIRTVVFARPTKRNNNEGDENVEFIRSDNDRNSGSGSGFDSRFNDPGYGYHQEGHSYGNRYDKFDNNNNRITTEDNISPENNQESRITTIQQETKDNVIVLNNSIEPRKDSHLQEKAAQDPIGLGVGLVENSSDYDEFLEKDAEGIFQGLIEAGELAEKQKVLENGGFLGELNSKLELAGQEQGKLGDGNKNLLGDGSGSGDVMNMNMNTLDSVGKDDVAAVSGTGTSGEKTGTGLDTAKSQALQHEDADDEFELVGFDPSHLELFPKIKPYVTLPSKLLSVLNDDITKFIVRKDNANWVAVIDSLYQDPTKPFRQLDPYCVTTLLRVIPRDQRLLCINKIYKMVVDAGLNSNTYVYNSLMATYNLTKVESAKPIVEMLFNEMEKKEIKKDAITYSIMVNLYSKFQDVKKVKLYLSQFEEIAVPTQQVYTSVLQMYVRMNEYDLASEVFTTMKFLSVNTAPSARTYNSMIYLDVINKNIEHALNLYDELLQNDIVPEPDTLLMLARGCARYSAIEGWKLIDKYRELNYPTNYDLIMTMMRLAAKDSDLALVRALYLNFFETCTKANAKLTCPDPRVFKYLLNAYYDYDDSKLPSTRGNGRLWAIRSRTLQLMNFNFHNEMPPMLPFKEIPRISKKKGEEEKELNQLILSEAQALLNFHLLKFPEAVSSDVVEAYLFVVAKRGGSSKVYEQEFERLTIFKGEVGETTVTYDEETLKQQDHNNVRQEENDIIEQDTETDSEAQTPLSTQPEPKNNKIPTPSPISIPNQLKISRHDNIYLSGLNASIQNKDVQLAQRIWIERGKYRKTASFQKLSPSKQDSMDFKMARQILCCFVECGYLQDAFKLVLSSKKRFVWSYYHLKSLLMLCERSGQLVYKERLFEVINECQRRQRRMMK</sequence>
<comment type="subunit">
    <text evidence="6">Binds to mitochondrial small subunit 15S rRNA.</text>
</comment>
<comment type="similarity">
    <text evidence="2">Belongs to the CCM1 family.</text>
</comment>
<dbReference type="GO" id="GO:0008380">
    <property type="term" value="P:RNA splicing"/>
    <property type="evidence" value="ECO:0007669"/>
    <property type="project" value="UniProtKB-KW"/>
</dbReference>
<gene>
    <name evidence="10" type="ORF">Amon01_000017900</name>
</gene>
<keyword evidence="3" id="KW-0677">Repeat</keyword>
<keyword evidence="4" id="KW-0507">mRNA processing</keyword>
<evidence type="ECO:0000256" key="7">
    <source>
        <dbReference type="ARBA" id="ARBA00044527"/>
    </source>
</evidence>
<evidence type="ECO:0000256" key="8">
    <source>
        <dbReference type="PROSITE-ProRule" id="PRU00708"/>
    </source>
</evidence>